<dbReference type="Gene3D" id="3.90.1150.10">
    <property type="entry name" value="Aspartate Aminotransferase, domain 1"/>
    <property type="match status" value="1"/>
</dbReference>
<comment type="pathway">
    <text evidence="6">Porphyrin-containing compound metabolism; protoporphyrin-IX biosynthesis; 5-aminolevulinate from glycine: step 1/1.</text>
</comment>
<dbReference type="Proteomes" id="UP000828236">
    <property type="component" value="Unassembled WGS sequence"/>
</dbReference>
<dbReference type="GO" id="GO:0042541">
    <property type="term" value="P:hemoglobin biosynthetic process"/>
    <property type="evidence" value="ECO:0007669"/>
    <property type="project" value="TreeGrafter"/>
</dbReference>
<dbReference type="GO" id="GO:0006782">
    <property type="term" value="P:protoporphyrinogen IX biosynthetic process"/>
    <property type="evidence" value="ECO:0007669"/>
    <property type="project" value="UniProtKB-UniRule"/>
</dbReference>
<evidence type="ECO:0000256" key="2">
    <source>
        <dbReference type="ARBA" id="ARBA00008392"/>
    </source>
</evidence>
<proteinExistence type="inferred from homology"/>
<protein>
    <recommendedName>
        <fullName evidence="6">5-aminolevulinate synthase</fullName>
        <ecNumber evidence="6">2.3.1.37</ecNumber>
    </recommendedName>
    <alternativeName>
        <fullName evidence="6">5-aminolevulinic acid synthase</fullName>
    </alternativeName>
    <alternativeName>
        <fullName evidence="6">Delta-ALA synthase</fullName>
    </alternativeName>
    <alternativeName>
        <fullName evidence="6">Delta-aminolevulinate synthase</fullName>
    </alternativeName>
</protein>
<dbReference type="InterPro" id="IPR010961">
    <property type="entry name" value="4pyrrol_synth_NH2levulA_synth"/>
</dbReference>
<dbReference type="SUPFAM" id="SSF53383">
    <property type="entry name" value="PLP-dependent transferases"/>
    <property type="match status" value="1"/>
</dbReference>
<gene>
    <name evidence="8" type="ORF">HUG17_4338</name>
</gene>
<dbReference type="GO" id="GO:0048821">
    <property type="term" value="P:erythrocyte development"/>
    <property type="evidence" value="ECO:0007669"/>
    <property type="project" value="TreeGrafter"/>
</dbReference>
<keyword evidence="3 6" id="KW-0808">Transferase</keyword>
<reference evidence="8" key="1">
    <citation type="submission" date="2020-06" db="EMBL/GenBank/DDBJ databases">
        <authorList>
            <person name="Ji K."/>
            <person name="Li J."/>
        </authorList>
    </citation>
    <scope>NUCLEOTIDE SEQUENCE</scope>
    <source>
        <strain evidence="8">JKM2019</strain>
        <tissue evidence="8">Whole body</tissue>
    </source>
</reference>
<dbReference type="NCBIfam" id="TIGR01821">
    <property type="entry name" value="5aminolev_synth"/>
    <property type="match status" value="1"/>
</dbReference>
<dbReference type="InterPro" id="IPR015424">
    <property type="entry name" value="PyrdxlP-dep_Trfase"/>
</dbReference>
<feature type="domain" description="Aminotransferase class I/classII large" evidence="7">
    <location>
        <begin position="160"/>
        <end position="501"/>
    </location>
</feature>
<sequence>MAFSMTTTKCPFLNKFSLSFLNHYSNVLLNNFLNKCPHMNKVRLLSSDFPIEPQNHPMEGDVSQCPFFDIFKPTLQKASDNVVQDICEVKNMANVQNEFHYERFFIDQIMKKKKDHSYRVFKKVARDAKNFPYANEFSNVNDDDHHHHQRNDENNKRIQVWCSNDYMGITTHPDVKQAIIDAVEKYGSGSGGTRNISGNTPCHYELEEELARLHEKESALIFTSCFVANDSTLYTLGKLLPGCHIFSDAGNHASMIQGIRNSGATKHIFRSCDPVHLEELLKNVDYSLPKIVAFETVHSMSGDIAPVEVLCDVAHRYNALTFIDEVHAVGLYGEHGAGIGQRDGVVDKMDIISGTLGKAYGNVGGYIAGNRNFVDMIRSYAAGFIFTTSLPPTVLKGAITAIKILKGPEGQMLRKMHQEKVSYFKQCLKKYGIPQLDSKSHIIPIPIGNPYLSNWICNELMSQYGHYVQAINYPTVRKGEERLRIAPSPIHSYEMIDRFIQDFVQVYKRAGLFNIKQNWTSPTCSYCNKLWKIGLDNVPCGMDKKCPLYVSC</sequence>
<dbReference type="InterPro" id="IPR050087">
    <property type="entry name" value="AON_synthase_class-II"/>
</dbReference>
<dbReference type="EC" id="2.3.1.37" evidence="6"/>
<comment type="cofactor">
    <cofactor evidence="1 6">
        <name>pyridoxal 5'-phosphate</name>
        <dbReference type="ChEBI" id="CHEBI:597326"/>
    </cofactor>
</comment>
<dbReference type="GO" id="GO:0030170">
    <property type="term" value="F:pyridoxal phosphate binding"/>
    <property type="evidence" value="ECO:0007669"/>
    <property type="project" value="UniProtKB-UniRule"/>
</dbReference>
<organism evidence="8">
    <name type="scientific">Dermatophagoides farinae</name>
    <name type="common">American house dust mite</name>
    <dbReference type="NCBI Taxonomy" id="6954"/>
    <lineage>
        <taxon>Eukaryota</taxon>
        <taxon>Metazoa</taxon>
        <taxon>Ecdysozoa</taxon>
        <taxon>Arthropoda</taxon>
        <taxon>Chelicerata</taxon>
        <taxon>Arachnida</taxon>
        <taxon>Acari</taxon>
        <taxon>Acariformes</taxon>
        <taxon>Sarcoptiformes</taxon>
        <taxon>Astigmata</taxon>
        <taxon>Psoroptidia</taxon>
        <taxon>Analgoidea</taxon>
        <taxon>Pyroglyphidae</taxon>
        <taxon>Dermatophagoidinae</taxon>
        <taxon>Dermatophagoides</taxon>
    </lineage>
</organism>
<name>A0A9D4NYT7_DERFA</name>
<dbReference type="GO" id="GO:0003870">
    <property type="term" value="F:5-aminolevulinate synthase activity"/>
    <property type="evidence" value="ECO:0007669"/>
    <property type="project" value="UniProtKB-EC"/>
</dbReference>
<dbReference type="InterPro" id="IPR004839">
    <property type="entry name" value="Aminotransferase_I/II_large"/>
</dbReference>
<comment type="catalytic activity">
    <reaction evidence="6">
        <text>succinyl-CoA + glycine + H(+) = 5-aminolevulinate + CO2 + CoA</text>
        <dbReference type="Rhea" id="RHEA:12921"/>
        <dbReference type="ChEBI" id="CHEBI:15378"/>
        <dbReference type="ChEBI" id="CHEBI:16526"/>
        <dbReference type="ChEBI" id="CHEBI:57287"/>
        <dbReference type="ChEBI" id="CHEBI:57292"/>
        <dbReference type="ChEBI" id="CHEBI:57305"/>
        <dbReference type="ChEBI" id="CHEBI:356416"/>
        <dbReference type="EC" id="2.3.1.37"/>
    </reaction>
</comment>
<comment type="caution">
    <text evidence="8">The sequence shown here is derived from an EMBL/GenBank/DDBJ whole genome shotgun (WGS) entry which is preliminary data.</text>
</comment>
<reference evidence="8" key="2">
    <citation type="journal article" date="2021" name="World Allergy Organ. J.">
        <title>Chromosome-level assembly of Dermatophagoides farinae genome and transcriptome reveals two novel allergens Der f 37 and Der f 39.</title>
        <authorList>
            <person name="Chen J."/>
            <person name="Cai Z."/>
            <person name="Fan D."/>
            <person name="Hu J."/>
            <person name="Hou Y."/>
            <person name="He Y."/>
            <person name="Zhang Z."/>
            <person name="Zhao Z."/>
            <person name="Gao P."/>
            <person name="Hu W."/>
            <person name="Sun J."/>
            <person name="Li J."/>
            <person name="Ji K."/>
        </authorList>
    </citation>
    <scope>NUCLEOTIDE SEQUENCE</scope>
    <source>
        <strain evidence="8">JKM2019</strain>
    </source>
</reference>
<dbReference type="PANTHER" id="PTHR13693">
    <property type="entry name" value="CLASS II AMINOTRANSFERASE/8-AMINO-7-OXONONANOATE SYNTHASE"/>
    <property type="match status" value="1"/>
</dbReference>
<dbReference type="Pfam" id="PF00155">
    <property type="entry name" value="Aminotran_1_2"/>
    <property type="match status" value="1"/>
</dbReference>
<dbReference type="CDD" id="cd06454">
    <property type="entry name" value="KBL_like"/>
    <property type="match status" value="1"/>
</dbReference>
<dbReference type="InterPro" id="IPR015421">
    <property type="entry name" value="PyrdxlP-dep_Trfase_major"/>
</dbReference>
<dbReference type="GO" id="GO:0005739">
    <property type="term" value="C:mitochondrion"/>
    <property type="evidence" value="ECO:0007669"/>
    <property type="project" value="TreeGrafter"/>
</dbReference>
<keyword evidence="5 6" id="KW-0012">Acyltransferase</keyword>
<keyword evidence="6" id="KW-0350">Heme biosynthesis</keyword>
<evidence type="ECO:0000256" key="1">
    <source>
        <dbReference type="ARBA" id="ARBA00001933"/>
    </source>
</evidence>
<comment type="similarity">
    <text evidence="2 6">Belongs to the class-II pyridoxal-phosphate-dependent aminotransferase family.</text>
</comment>
<dbReference type="EMBL" id="SDOV01000004">
    <property type="protein sequence ID" value="KAH7641294.1"/>
    <property type="molecule type" value="Genomic_DNA"/>
</dbReference>
<dbReference type="Gene3D" id="3.40.640.10">
    <property type="entry name" value="Type I PLP-dependent aspartate aminotransferase-like (Major domain)"/>
    <property type="match status" value="1"/>
</dbReference>
<keyword evidence="4 6" id="KW-0663">Pyridoxal phosphate</keyword>
<evidence type="ECO:0000256" key="6">
    <source>
        <dbReference type="RuleBase" id="RU910713"/>
    </source>
</evidence>
<dbReference type="PANTHER" id="PTHR13693:SF102">
    <property type="entry name" value="2-AMINO-3-KETOBUTYRATE COENZYME A LIGASE, MITOCHONDRIAL"/>
    <property type="match status" value="1"/>
</dbReference>
<evidence type="ECO:0000256" key="5">
    <source>
        <dbReference type="ARBA" id="ARBA00023315"/>
    </source>
</evidence>
<dbReference type="FunFam" id="3.40.640.10:FF:000006">
    <property type="entry name" value="5-aminolevulinate synthase, mitochondrial"/>
    <property type="match status" value="1"/>
</dbReference>
<evidence type="ECO:0000256" key="3">
    <source>
        <dbReference type="ARBA" id="ARBA00022679"/>
    </source>
</evidence>
<accession>A0A9D4NYT7</accession>
<dbReference type="InterPro" id="IPR015422">
    <property type="entry name" value="PyrdxlP-dep_Trfase_small"/>
</dbReference>
<evidence type="ECO:0000259" key="7">
    <source>
        <dbReference type="Pfam" id="PF00155"/>
    </source>
</evidence>
<dbReference type="AlphaFoldDB" id="A0A9D4NYT7"/>
<evidence type="ECO:0000256" key="4">
    <source>
        <dbReference type="ARBA" id="ARBA00022898"/>
    </source>
</evidence>
<evidence type="ECO:0000313" key="8">
    <source>
        <dbReference type="EMBL" id="KAH7641294.1"/>
    </source>
</evidence>